<proteinExistence type="predicted"/>
<protein>
    <submittedName>
        <fullName evidence="1">Uncharacterized protein</fullName>
    </submittedName>
</protein>
<accession>E3LQV7</accession>
<organism evidence="2">
    <name type="scientific">Caenorhabditis remanei</name>
    <name type="common">Caenorhabditis vulgaris</name>
    <dbReference type="NCBI Taxonomy" id="31234"/>
    <lineage>
        <taxon>Eukaryota</taxon>
        <taxon>Metazoa</taxon>
        <taxon>Ecdysozoa</taxon>
        <taxon>Nematoda</taxon>
        <taxon>Chromadorea</taxon>
        <taxon>Rhabditida</taxon>
        <taxon>Rhabditina</taxon>
        <taxon>Rhabditomorpha</taxon>
        <taxon>Rhabditoidea</taxon>
        <taxon>Rhabditidae</taxon>
        <taxon>Peloderinae</taxon>
        <taxon>Caenorhabditis</taxon>
    </lineage>
</organism>
<evidence type="ECO:0000313" key="2">
    <source>
        <dbReference type="Proteomes" id="UP000008281"/>
    </source>
</evidence>
<dbReference type="OrthoDB" id="5889481at2759"/>
<dbReference type="RefSeq" id="XP_003113718.2">
    <property type="nucleotide sequence ID" value="XM_003113670.2"/>
</dbReference>
<dbReference type="GeneID" id="9815494"/>
<dbReference type="HOGENOM" id="CLU_042576_0_0_1"/>
<dbReference type="InterPro" id="IPR021942">
    <property type="entry name" value="DUF3557"/>
</dbReference>
<dbReference type="Pfam" id="PF12078">
    <property type="entry name" value="DUF3557"/>
    <property type="match status" value="1"/>
</dbReference>
<reference evidence="1" key="1">
    <citation type="submission" date="2007-07" db="EMBL/GenBank/DDBJ databases">
        <title>PCAP assembly of the Caenorhabditis remanei genome.</title>
        <authorList>
            <consortium name="The Caenorhabditis remanei Sequencing Consortium"/>
            <person name="Wilson R.K."/>
        </authorList>
    </citation>
    <scope>NUCLEOTIDE SEQUENCE [LARGE SCALE GENOMIC DNA]</scope>
    <source>
        <strain evidence="1">PB4641</strain>
    </source>
</reference>
<dbReference type="AlphaFoldDB" id="E3LQV7"/>
<dbReference type="KEGG" id="crq:GCK72_006338"/>
<dbReference type="PANTHER" id="PTHR31379">
    <property type="entry name" value="F-BOX C PROTEIN-RELATED-RELATED"/>
    <property type="match status" value="1"/>
</dbReference>
<dbReference type="InParanoid" id="E3LQV7"/>
<keyword evidence="2" id="KW-1185">Reference proteome</keyword>
<evidence type="ECO:0000313" key="1">
    <source>
        <dbReference type="EMBL" id="EFP07630.1"/>
    </source>
</evidence>
<gene>
    <name evidence="1" type="ORF">CRE_26227</name>
</gene>
<dbReference type="Proteomes" id="UP000008281">
    <property type="component" value="Unassembled WGS sequence"/>
</dbReference>
<dbReference type="CTD" id="9815494"/>
<sequence length="461" mass="53664">MEANKRFCLSKSIPEIVFAEKAVPLRIRYIDFGDLGFRVNKTTYSLSIYRDFHQGENILESFQRENNDRSLVDDLDQYGFRVPFNRTDVAPGEVVFDDINERNNHFMPFPPTFPWASEQGNERLRRFYERHLEIYQIALARRPEGEQGFPFPMMDIVFTDDELLAMRGPIIQELTPEALELKLAALNQMSTCSLKTFITKLRYCLQPFDCRQNNKALPFTPLIQLTIQSEDGQEKRIERYPYTFKLHEAMRKLCGKLFGERNSIVQVNNFSLNNINIVLRIPEGLNIRVRNLRLGEKRIKRLEALKNLIDESSYPLDSLIIHGSGYEVDHFGHSTLTSARQLILEGELPDDITDLLNLKNTAVCCKYSWSRDFSNEELLAFAENIVTTVFPIGTYRSFKIFQEERIKNLLNQVREKFNGRTKKSSASIAMGNGSKLRIFYKTDPRHQEHKKWLLIMKVVPA</sequence>
<dbReference type="EMBL" id="DS268413">
    <property type="protein sequence ID" value="EFP07630.1"/>
    <property type="molecule type" value="Genomic_DNA"/>
</dbReference>
<name>E3LQV7_CAERE</name>
<dbReference type="PANTHER" id="PTHR31379:SF1">
    <property type="entry name" value="F-BOX C PROTEIN-RELATED"/>
    <property type="match status" value="1"/>
</dbReference>